<gene>
    <name evidence="1" type="ORF">BC349_09155</name>
</gene>
<protein>
    <submittedName>
        <fullName evidence="1">Uncharacterized protein</fullName>
    </submittedName>
</protein>
<dbReference type="Proteomes" id="UP000765802">
    <property type="component" value="Unassembled WGS sequence"/>
</dbReference>
<proteinExistence type="predicted"/>
<name>A0ABR7M9B6_9BACT</name>
<sequence length="170" mass="19829">MEHYGEGGETVRLAKKDRVPFYTWEPEKNAEINLMTRKFTPRQVAIFYSLRPYFSNFRFGKPANPDEKMQEYINSRTNYDGIRAQISDVAAIDSFWKAEFPGAKDWRDNSDEYGWPKGWLSEIFDYSNQARDIHMCAAIIETVRAGKKVFLTMGSSHAFRIEQTLKHALK</sequence>
<dbReference type="RefSeq" id="WP_187256515.1">
    <property type="nucleotide sequence ID" value="NZ_JBHULF010000014.1"/>
</dbReference>
<evidence type="ECO:0000313" key="1">
    <source>
        <dbReference type="EMBL" id="MBC6491198.1"/>
    </source>
</evidence>
<comment type="caution">
    <text evidence="1">The sequence shown here is derived from an EMBL/GenBank/DDBJ whole genome shotgun (WGS) entry which is preliminary data.</text>
</comment>
<organism evidence="1 2">
    <name type="scientific">Flavihumibacter stibioxidans</name>
    <dbReference type="NCBI Taxonomy" id="1834163"/>
    <lineage>
        <taxon>Bacteria</taxon>
        <taxon>Pseudomonadati</taxon>
        <taxon>Bacteroidota</taxon>
        <taxon>Chitinophagia</taxon>
        <taxon>Chitinophagales</taxon>
        <taxon>Chitinophagaceae</taxon>
        <taxon>Flavihumibacter</taxon>
    </lineage>
</organism>
<evidence type="ECO:0000313" key="2">
    <source>
        <dbReference type="Proteomes" id="UP000765802"/>
    </source>
</evidence>
<keyword evidence="2" id="KW-1185">Reference proteome</keyword>
<accession>A0ABR7M9B6</accession>
<dbReference type="EMBL" id="MBUA01000012">
    <property type="protein sequence ID" value="MBC6491198.1"/>
    <property type="molecule type" value="Genomic_DNA"/>
</dbReference>
<reference evidence="1 2" key="1">
    <citation type="submission" date="2016-07" db="EMBL/GenBank/DDBJ databases">
        <title>Genome analysis of Flavihumibacter stibioxidans YS-17.</title>
        <authorList>
            <person name="Shi K."/>
            <person name="Han Y."/>
            <person name="Wang G."/>
        </authorList>
    </citation>
    <scope>NUCLEOTIDE SEQUENCE [LARGE SCALE GENOMIC DNA]</scope>
    <source>
        <strain evidence="1 2">YS-17</strain>
    </source>
</reference>